<evidence type="ECO:0000313" key="3">
    <source>
        <dbReference type="Proteomes" id="UP001595846"/>
    </source>
</evidence>
<accession>A0ABD5NPF6</accession>
<keyword evidence="3" id="KW-1185">Reference proteome</keyword>
<reference evidence="2 3" key="1">
    <citation type="journal article" date="2019" name="Int. J. Syst. Evol. Microbiol.">
        <title>The Global Catalogue of Microorganisms (GCM) 10K type strain sequencing project: providing services to taxonomists for standard genome sequencing and annotation.</title>
        <authorList>
            <consortium name="The Broad Institute Genomics Platform"/>
            <consortium name="The Broad Institute Genome Sequencing Center for Infectious Disease"/>
            <person name="Wu L."/>
            <person name="Ma J."/>
        </authorList>
    </citation>
    <scope>NUCLEOTIDE SEQUENCE [LARGE SCALE GENOMIC DNA]</scope>
    <source>
        <strain evidence="2 3">IBRC-M 10256</strain>
    </source>
</reference>
<dbReference type="RefSeq" id="WP_256530909.1">
    <property type="nucleotide sequence ID" value="NZ_CP101824.1"/>
</dbReference>
<evidence type="ECO:0000259" key="1">
    <source>
        <dbReference type="Pfam" id="PF25912"/>
    </source>
</evidence>
<comment type="caution">
    <text evidence="2">The sequence shown here is derived from an EMBL/GenBank/DDBJ whole genome shotgun (WGS) entry which is preliminary data.</text>
</comment>
<dbReference type="AlphaFoldDB" id="A0ABD5NPF6"/>
<dbReference type="GeneID" id="73903618"/>
<sequence length="69" mass="7958">MALENSLPDRPLRPEEVVALQQHDAFDFVGAMEEEGPIDHLFLKRGDSEYFLHYTEDAGWHGHHHGHSH</sequence>
<proteinExistence type="predicted"/>
<dbReference type="Proteomes" id="UP001595846">
    <property type="component" value="Unassembled WGS sequence"/>
</dbReference>
<dbReference type="InterPro" id="IPR058270">
    <property type="entry name" value="DUF7964"/>
</dbReference>
<dbReference type="EMBL" id="JBHSAQ010000006">
    <property type="protein sequence ID" value="MFC3958568.1"/>
    <property type="molecule type" value="Genomic_DNA"/>
</dbReference>
<dbReference type="Pfam" id="PF25912">
    <property type="entry name" value="DUF7964"/>
    <property type="match status" value="1"/>
</dbReference>
<feature type="domain" description="DUF7964" evidence="1">
    <location>
        <begin position="6"/>
        <end position="61"/>
    </location>
</feature>
<evidence type="ECO:0000313" key="2">
    <source>
        <dbReference type="EMBL" id="MFC3958568.1"/>
    </source>
</evidence>
<protein>
    <recommendedName>
        <fullName evidence="1">DUF7964 domain-containing protein</fullName>
    </recommendedName>
</protein>
<gene>
    <name evidence="2" type="ORF">ACFOUR_09340</name>
</gene>
<name>A0ABD5NPF6_9EURY</name>
<organism evidence="2 3">
    <name type="scientific">Halovivax cerinus</name>
    <dbReference type="NCBI Taxonomy" id="1487865"/>
    <lineage>
        <taxon>Archaea</taxon>
        <taxon>Methanobacteriati</taxon>
        <taxon>Methanobacteriota</taxon>
        <taxon>Stenosarchaea group</taxon>
        <taxon>Halobacteria</taxon>
        <taxon>Halobacteriales</taxon>
        <taxon>Natrialbaceae</taxon>
        <taxon>Halovivax</taxon>
    </lineage>
</organism>